<feature type="domain" description="TonB-dependent receptor-like beta-barrel" evidence="5">
    <location>
        <begin position="522"/>
        <end position="964"/>
    </location>
</feature>
<dbReference type="Pfam" id="PF00593">
    <property type="entry name" value="TonB_dep_Rec_b-barrel"/>
    <property type="match status" value="1"/>
</dbReference>
<dbReference type="Gene3D" id="2.170.130.10">
    <property type="entry name" value="TonB-dependent receptor, plug domain"/>
    <property type="match status" value="1"/>
</dbReference>
<keyword evidence="4" id="KW-0798">TonB box</keyword>
<dbReference type="PANTHER" id="PTHR40980:SF4">
    <property type="entry name" value="TONB-DEPENDENT RECEPTOR-LIKE BETA-BARREL DOMAIN-CONTAINING PROTEIN"/>
    <property type="match status" value="1"/>
</dbReference>
<evidence type="ECO:0000256" key="4">
    <source>
        <dbReference type="RuleBase" id="RU003357"/>
    </source>
</evidence>
<dbReference type="InterPro" id="IPR036942">
    <property type="entry name" value="Beta-barrel_TonB_sf"/>
</dbReference>
<dbReference type="RefSeq" id="WP_068772186.1">
    <property type="nucleotide sequence ID" value="NZ_CP109796.1"/>
</dbReference>
<dbReference type="Pfam" id="PF07715">
    <property type="entry name" value="Plug"/>
    <property type="match status" value="1"/>
</dbReference>
<accession>A0A178ICL4</accession>
<feature type="domain" description="TonB-dependent receptor plug" evidence="6">
    <location>
        <begin position="154"/>
        <end position="253"/>
    </location>
</feature>
<dbReference type="InterPro" id="IPR037066">
    <property type="entry name" value="Plug_dom_sf"/>
</dbReference>
<dbReference type="NCBIfam" id="TIGR01782">
    <property type="entry name" value="TonB-Xanth-Caul"/>
    <property type="match status" value="1"/>
</dbReference>
<evidence type="ECO:0000259" key="5">
    <source>
        <dbReference type="Pfam" id="PF00593"/>
    </source>
</evidence>
<dbReference type="InterPro" id="IPR010104">
    <property type="entry name" value="TonB_rcpt_bac"/>
</dbReference>
<gene>
    <name evidence="7" type="ORF">AW736_20585</name>
</gene>
<dbReference type="Proteomes" id="UP000078486">
    <property type="component" value="Unassembled WGS sequence"/>
</dbReference>
<dbReference type="STRING" id="1184151.AW736_20585"/>
<dbReference type="Pfam" id="PF13620">
    <property type="entry name" value="CarboxypepD_reg"/>
    <property type="match status" value="1"/>
</dbReference>
<dbReference type="Gene3D" id="2.60.40.1120">
    <property type="entry name" value="Carboxypeptidase-like, regulatory domain"/>
    <property type="match status" value="1"/>
</dbReference>
<dbReference type="GO" id="GO:0009279">
    <property type="term" value="C:cell outer membrane"/>
    <property type="evidence" value="ECO:0007669"/>
    <property type="project" value="UniProtKB-SubCell"/>
</dbReference>
<dbReference type="SUPFAM" id="SSF56935">
    <property type="entry name" value="Porins"/>
    <property type="match status" value="1"/>
</dbReference>
<evidence type="ECO:0000313" key="8">
    <source>
        <dbReference type="Proteomes" id="UP000078486"/>
    </source>
</evidence>
<dbReference type="EMBL" id="LRRQ01000157">
    <property type="protein sequence ID" value="OAM87774.1"/>
    <property type="molecule type" value="Genomic_DNA"/>
</dbReference>
<evidence type="ECO:0008006" key="9">
    <source>
        <dbReference type="Google" id="ProtNLM"/>
    </source>
</evidence>
<keyword evidence="8" id="KW-1185">Reference proteome</keyword>
<comment type="similarity">
    <text evidence="4">Belongs to the TonB-dependent receptor family.</text>
</comment>
<protein>
    <recommendedName>
        <fullName evidence="9">TonB-dependent receptor plug domain-containing protein</fullName>
    </recommendedName>
</protein>
<keyword evidence="3" id="KW-0998">Cell outer membrane</keyword>
<evidence type="ECO:0000313" key="7">
    <source>
        <dbReference type="EMBL" id="OAM87774.1"/>
    </source>
</evidence>
<sequence>MKKTFPPRLSSFGLLSGIIIMLVAGARLAAQTASGTIEGRVLDPASGDYLLNARVSVKDAGKEAFTDSAGYYQIRDVTPGTVTLEVFYTGFDPQTATVVVEAGKTAGADFSLRNVMRYGDGGTVIMDKFVVAATREEDAQAIAVNEQRFADNVKNVVAADAFGDIAEGNIGEFMKFVPGVSLEYGAGDASALVLRGIPSEYNAVSMDGNELASAASYGSGREFSLEQVSIVNAARVEVTKSQLPSNWANALGGSVNLVSKSSFERSKPQLKYKAFMTFSSDDYDLKKTGGPGDRQTHKVRPGGEFSYIKPVTKNFGFTVSALYSNQVGHERYSTPTWEFRPAYGASETNPYLRSYQLRDDPRETERQSYQLGVDWKPFSPLTLKLNYTYSSYDLFTGVNRLSFQHRTVTGAANILDAAPTDYDEHHMYSGKLNNGAETTETLQSPMWRKKYGDTHTVSGAANWRLGAWKGSIEGSFSKSVNYYRDTDHGFFSYADVRISQVQTNFDDIQKVRPGTITVSKGGEVKDWTKLANYNIINVESEHVNSADTRYNARANLRRDIRVGGVDGAVQIGVAYKKQIRDRGMDKKLWSYRGADGVADNADNTAAGIVNTNYLNKDMGFGWPASIEWVSLSKLYDLYREHPDWFVFNETHAYQQNALGSEYIEESIYGAYLQAEATAFRGRMKVVGGVRFEQTEDRGEGLLREGSVYITRGQKSSTSYDGWYPSIGVNYNIAANLIFRAAYGRTLGRPDFGNIIGRAEIIESSETISIRNPDLKPWESDNIDLSLEYYLKSGVISVGAFWKNIDNAFGSFTMIADETLLDEFGLSHQYAGWDMTSTFNVGSAKVSGIEANFNQRLNFKSLPRWVRGFSVFANGTWLDLEGERADFNKFIDKTVNWGVSYSYKRISARLNWNYRGKQHINYPNFGTDANGNPILAEAHTLPVTRLDANIEFRFTKWLALFFNGRDITHADLDRVKISANNPEYSQFYQRNKYSIKFTAGIRGTW</sequence>
<comment type="caution">
    <text evidence="7">The sequence shown here is derived from an EMBL/GenBank/DDBJ whole genome shotgun (WGS) entry which is preliminary data.</text>
</comment>
<organism evidence="7 8">
    <name type="scientific">Termitidicoccus mucosus</name>
    <dbReference type="NCBI Taxonomy" id="1184151"/>
    <lineage>
        <taxon>Bacteria</taxon>
        <taxon>Pseudomonadati</taxon>
        <taxon>Verrucomicrobiota</taxon>
        <taxon>Opitutia</taxon>
        <taxon>Opitutales</taxon>
        <taxon>Opitutaceae</taxon>
        <taxon>Termitidicoccus</taxon>
    </lineage>
</organism>
<dbReference type="SUPFAM" id="SSF49452">
    <property type="entry name" value="Starch-binding domain-like"/>
    <property type="match status" value="1"/>
</dbReference>
<keyword evidence="2 4" id="KW-0472">Membrane</keyword>
<dbReference type="InterPro" id="IPR000531">
    <property type="entry name" value="Beta-barrel_TonB"/>
</dbReference>
<name>A0A178ICL4_9BACT</name>
<reference evidence="7 8" key="1">
    <citation type="submission" date="2016-01" db="EMBL/GenBank/DDBJ databases">
        <title>High potential of lignocellulose degradation of a new Verrucomicrobia species.</title>
        <authorList>
            <person name="Wang Y."/>
            <person name="Shi Y."/>
            <person name="Qiu Z."/>
            <person name="Liu S."/>
            <person name="Yang H."/>
        </authorList>
    </citation>
    <scope>NUCLEOTIDE SEQUENCE [LARGE SCALE GENOMIC DNA]</scope>
    <source>
        <strain evidence="7 8">TSB47</strain>
    </source>
</reference>
<evidence type="ECO:0000256" key="2">
    <source>
        <dbReference type="ARBA" id="ARBA00023136"/>
    </source>
</evidence>
<dbReference type="PANTHER" id="PTHR40980">
    <property type="entry name" value="PLUG DOMAIN-CONTAINING PROTEIN"/>
    <property type="match status" value="1"/>
</dbReference>
<evidence type="ECO:0000256" key="3">
    <source>
        <dbReference type="ARBA" id="ARBA00023237"/>
    </source>
</evidence>
<proteinExistence type="inferred from homology"/>
<evidence type="ECO:0000259" key="6">
    <source>
        <dbReference type="Pfam" id="PF07715"/>
    </source>
</evidence>
<dbReference type="AlphaFoldDB" id="A0A178ICL4"/>
<dbReference type="InterPro" id="IPR012910">
    <property type="entry name" value="Plug_dom"/>
</dbReference>
<dbReference type="Gene3D" id="2.40.170.20">
    <property type="entry name" value="TonB-dependent receptor, beta-barrel domain"/>
    <property type="match status" value="1"/>
</dbReference>
<dbReference type="InterPro" id="IPR013784">
    <property type="entry name" value="Carb-bd-like_fold"/>
</dbReference>
<comment type="subcellular location">
    <subcellularLocation>
        <location evidence="1 4">Cell outer membrane</location>
    </subcellularLocation>
</comment>
<dbReference type="GO" id="GO:0030246">
    <property type="term" value="F:carbohydrate binding"/>
    <property type="evidence" value="ECO:0007669"/>
    <property type="project" value="InterPro"/>
</dbReference>
<evidence type="ECO:0000256" key="1">
    <source>
        <dbReference type="ARBA" id="ARBA00004442"/>
    </source>
</evidence>